<dbReference type="RefSeq" id="WP_162297742.1">
    <property type="nucleotide sequence ID" value="NZ_LS483254.1"/>
</dbReference>
<gene>
    <name evidence="1" type="ORF">BARAN1_0751</name>
</gene>
<accession>A0A2X3MKU8</accession>
<keyword evidence="2" id="KW-1185">Reference proteome</keyword>
<proteinExistence type="predicted"/>
<name>A0A2X3MKU8_9BACT</name>
<protein>
    <submittedName>
        <fullName evidence="1">Uncharacterized protein</fullName>
    </submittedName>
</protein>
<sequence length="82" mass="9362">METLEQELARFPDGYRRAIEKALERVPVRNGVVSIRDLWLETALPMDLIADLLQSDGIQMPPHIVRVDLERSPRRGRHGSSS</sequence>
<dbReference type="AlphaFoldDB" id="A0A2X3MKU8"/>
<dbReference type="OrthoDB" id="47313at2"/>
<dbReference type="KEGG" id="bana:BARAN1_0751"/>
<organism evidence="1 2">
    <name type="scientific">Candidatus Bipolaricaulis anaerobius</name>
    <dbReference type="NCBI Taxonomy" id="2026885"/>
    <lineage>
        <taxon>Bacteria</taxon>
        <taxon>Candidatus Bipolaricaulota</taxon>
        <taxon>Candidatus Bipolaricaulia</taxon>
        <taxon>Candidatus Bipolaricaulales</taxon>
        <taxon>Candidatus Bipolaricaulaceae</taxon>
        <taxon>Candidatus Bipolaricaulis</taxon>
    </lineage>
</organism>
<dbReference type="EMBL" id="LS483254">
    <property type="protein sequence ID" value="SQD92775.1"/>
    <property type="molecule type" value="Genomic_DNA"/>
</dbReference>
<evidence type="ECO:0000313" key="1">
    <source>
        <dbReference type="EMBL" id="SQD92775.1"/>
    </source>
</evidence>
<reference evidence="2" key="1">
    <citation type="submission" date="2018-05" db="EMBL/GenBank/DDBJ databases">
        <authorList>
            <person name="Hao L."/>
        </authorList>
    </citation>
    <scope>NUCLEOTIDE SEQUENCE [LARGE SCALE GENOMIC DNA]</scope>
</reference>
<evidence type="ECO:0000313" key="2">
    <source>
        <dbReference type="Proteomes" id="UP000249818"/>
    </source>
</evidence>
<dbReference type="Proteomes" id="UP000249818">
    <property type="component" value="Chromosome BARAN1"/>
</dbReference>